<accession>A0A762GN26</accession>
<reference evidence="1" key="2">
    <citation type="submission" date="2020-02" db="EMBL/GenBank/DDBJ databases">
        <authorList>
            <consortium name="NCBI Pathogen Detection Project"/>
        </authorList>
    </citation>
    <scope>NUCLEOTIDE SEQUENCE</scope>
    <source>
        <strain evidence="1">MA.1090600297</strain>
    </source>
</reference>
<protein>
    <recommendedName>
        <fullName evidence="2">Phage tail protein</fullName>
    </recommendedName>
</protein>
<reference evidence="1" key="1">
    <citation type="journal article" date="2018" name="Genome Biol.">
        <title>SKESA: strategic k-mer extension for scrupulous assemblies.</title>
        <authorList>
            <person name="Souvorov A."/>
            <person name="Agarwala R."/>
            <person name="Lipman D.J."/>
        </authorList>
    </citation>
    <scope>NUCLEOTIDE SEQUENCE</scope>
    <source>
        <strain evidence="1">MA.1090600297</strain>
    </source>
</reference>
<evidence type="ECO:0008006" key="2">
    <source>
        <dbReference type="Google" id="ProtNLM"/>
    </source>
</evidence>
<sequence>MTDTVTNDERNATLGAGTKSYWRPLGSTEWKKCPGLISIGDVGNEAPTLEQTTLEDKAKRYMAGIFDGPDKELKGRRYPGNTYQNEFAAAARASELVEMRHEWPTTPIISAEYEVALLGYRVVETSNTETVNFVVKGKQNGLVIWNDNATAAFPDDDAASGADPDE</sequence>
<evidence type="ECO:0000313" key="1">
    <source>
        <dbReference type="EMBL" id="HAG3504814.1"/>
    </source>
</evidence>
<dbReference type="InterPro" id="IPR032493">
    <property type="entry name" value="Phage_TTP_13"/>
</dbReference>
<dbReference type="AlphaFoldDB" id="A0A762GN26"/>
<dbReference type="RefSeq" id="WP_303072138.1">
    <property type="nucleotide sequence ID" value="NZ_JAQSMY010000016.1"/>
</dbReference>
<name>A0A762GN26_SALER</name>
<gene>
    <name evidence="1" type="ORF">G8Z56_003725</name>
</gene>
<dbReference type="Gene3D" id="4.10.410.40">
    <property type="match status" value="1"/>
</dbReference>
<organism evidence="1">
    <name type="scientific">Salmonella enterica</name>
    <name type="common">Salmonella choleraesuis</name>
    <dbReference type="NCBI Taxonomy" id="28901"/>
    <lineage>
        <taxon>Bacteria</taxon>
        <taxon>Pseudomonadati</taxon>
        <taxon>Pseudomonadota</taxon>
        <taxon>Gammaproteobacteria</taxon>
        <taxon>Enterobacterales</taxon>
        <taxon>Enterobacteriaceae</taxon>
        <taxon>Salmonella</taxon>
    </lineage>
</organism>
<dbReference type="Pfam" id="PF16463">
    <property type="entry name" value="Phage_TTP_13"/>
    <property type="match status" value="1"/>
</dbReference>
<dbReference type="EMBL" id="DAAYBQ010000017">
    <property type="protein sequence ID" value="HAG3504814.1"/>
    <property type="molecule type" value="Genomic_DNA"/>
</dbReference>
<comment type="caution">
    <text evidence="1">The sequence shown here is derived from an EMBL/GenBank/DDBJ whole genome shotgun (WGS) entry which is preliminary data.</text>
</comment>
<proteinExistence type="predicted"/>